<dbReference type="WBParaSite" id="ASIM_0002011601-mRNA-1">
    <property type="protein sequence ID" value="ASIM_0002011601-mRNA-1"/>
    <property type="gene ID" value="ASIM_0002011601"/>
</dbReference>
<feature type="compositionally biased region" description="Polar residues" evidence="2">
    <location>
        <begin position="115"/>
        <end position="128"/>
    </location>
</feature>
<comment type="similarity">
    <text evidence="1">Belongs to the SCC3 family.</text>
</comment>
<dbReference type="AlphaFoldDB" id="A0A0M3KGK2"/>
<reference evidence="6" key="1">
    <citation type="submission" date="2017-02" db="UniProtKB">
        <authorList>
            <consortium name="WormBaseParasite"/>
        </authorList>
    </citation>
    <scope>IDENTIFICATION</scope>
</reference>
<keyword evidence="5" id="KW-1185">Reference proteome</keyword>
<dbReference type="Pfam" id="PF08514">
    <property type="entry name" value="STAG"/>
    <property type="match status" value="1"/>
</dbReference>
<evidence type="ECO:0000313" key="6">
    <source>
        <dbReference type="WBParaSite" id="ASIM_0002011601-mRNA-1"/>
    </source>
</evidence>
<evidence type="ECO:0000256" key="2">
    <source>
        <dbReference type="SAM" id="MobiDB-lite"/>
    </source>
</evidence>
<proteinExistence type="inferred from homology"/>
<feature type="region of interest" description="Disordered" evidence="2">
    <location>
        <begin position="1"/>
        <end position="28"/>
    </location>
</feature>
<dbReference type="InterPro" id="IPR039662">
    <property type="entry name" value="Cohesin_Scc3/SA"/>
</dbReference>
<dbReference type="OrthoDB" id="498590at2759"/>
<dbReference type="PANTHER" id="PTHR11199:SF0">
    <property type="entry name" value="LD34181P-RELATED"/>
    <property type="match status" value="1"/>
</dbReference>
<dbReference type="GO" id="GO:0005634">
    <property type="term" value="C:nucleus"/>
    <property type="evidence" value="ECO:0007669"/>
    <property type="project" value="TreeGrafter"/>
</dbReference>
<reference evidence="4 5" key="2">
    <citation type="submission" date="2018-11" db="EMBL/GenBank/DDBJ databases">
        <authorList>
            <consortium name="Pathogen Informatics"/>
        </authorList>
    </citation>
    <scope>NUCLEOTIDE SEQUENCE [LARGE SCALE GENOMIC DNA]</scope>
</reference>
<evidence type="ECO:0000259" key="3">
    <source>
        <dbReference type="Pfam" id="PF08514"/>
    </source>
</evidence>
<evidence type="ECO:0000256" key="1">
    <source>
        <dbReference type="ARBA" id="ARBA00005486"/>
    </source>
</evidence>
<feature type="compositionally biased region" description="Low complexity" evidence="2">
    <location>
        <begin position="9"/>
        <end position="22"/>
    </location>
</feature>
<name>A0A0M3KGK2_ANISI</name>
<gene>
    <name evidence="4" type="ORF">ASIM_LOCUS19499</name>
</gene>
<dbReference type="Proteomes" id="UP000267096">
    <property type="component" value="Unassembled WGS sequence"/>
</dbReference>
<dbReference type="InterPro" id="IPR013721">
    <property type="entry name" value="STAG"/>
</dbReference>
<feature type="region of interest" description="Disordered" evidence="2">
    <location>
        <begin position="145"/>
        <end position="180"/>
    </location>
</feature>
<dbReference type="PANTHER" id="PTHR11199">
    <property type="entry name" value="STROMAL ANTIGEN"/>
    <property type="match status" value="1"/>
</dbReference>
<dbReference type="GO" id="GO:0007062">
    <property type="term" value="P:sister chromatid cohesion"/>
    <property type="evidence" value="ECO:0007669"/>
    <property type="project" value="TreeGrafter"/>
</dbReference>
<evidence type="ECO:0000313" key="4">
    <source>
        <dbReference type="EMBL" id="VDK70059.1"/>
    </source>
</evidence>
<dbReference type="GO" id="GO:0003682">
    <property type="term" value="F:chromatin binding"/>
    <property type="evidence" value="ECO:0007669"/>
    <property type="project" value="TreeGrafter"/>
</dbReference>
<accession>A0A0M3KGK2</accession>
<feature type="domain" description="STAG" evidence="3">
    <location>
        <begin position="237"/>
        <end position="278"/>
    </location>
</feature>
<dbReference type="GO" id="GO:0008278">
    <property type="term" value="C:cohesin complex"/>
    <property type="evidence" value="ECO:0007669"/>
    <property type="project" value="TreeGrafter"/>
</dbReference>
<evidence type="ECO:0000313" key="5">
    <source>
        <dbReference type="Proteomes" id="UP000267096"/>
    </source>
</evidence>
<sequence>MDENSTTLQQQQQPQQQQQQQPTRMTTRGVANRMQYAESPASSGAAMDSSVVSLQASKILLNVKCAGVKFEFCSDEHDEQQSEYHMDTSGDSLFRTPSMTMRARKRRPTLEDATNIGTPDSNASGSPVGFQQSIQESSFWNALKAKRGRPRAATGGNWRGGGRGGGSARRAGQTSQEAADESSLFSMVKAGKNLNVQYERHQDNALVQLQQFFISCCGCKGIISSVMIQTMEYRFVLLVNKCKASYIFDQRLMDGVIQLLTGLADSQVRAFRHTATFAGK</sequence>
<feature type="region of interest" description="Disordered" evidence="2">
    <location>
        <begin position="102"/>
        <end position="128"/>
    </location>
</feature>
<feature type="compositionally biased region" description="Gly residues" evidence="2">
    <location>
        <begin position="157"/>
        <end position="167"/>
    </location>
</feature>
<dbReference type="GO" id="GO:0000785">
    <property type="term" value="C:chromatin"/>
    <property type="evidence" value="ECO:0007669"/>
    <property type="project" value="TreeGrafter"/>
</dbReference>
<organism evidence="6">
    <name type="scientific">Anisakis simplex</name>
    <name type="common">Herring worm</name>
    <dbReference type="NCBI Taxonomy" id="6269"/>
    <lineage>
        <taxon>Eukaryota</taxon>
        <taxon>Metazoa</taxon>
        <taxon>Ecdysozoa</taxon>
        <taxon>Nematoda</taxon>
        <taxon>Chromadorea</taxon>
        <taxon>Rhabditida</taxon>
        <taxon>Spirurina</taxon>
        <taxon>Ascaridomorpha</taxon>
        <taxon>Ascaridoidea</taxon>
        <taxon>Anisakidae</taxon>
        <taxon>Anisakis</taxon>
        <taxon>Anisakis simplex complex</taxon>
    </lineage>
</organism>
<protein>
    <submittedName>
        <fullName evidence="6">STAG domain-containing protein</fullName>
    </submittedName>
</protein>
<dbReference type="EMBL" id="UYRR01037351">
    <property type="protein sequence ID" value="VDK70059.1"/>
    <property type="molecule type" value="Genomic_DNA"/>
</dbReference>